<reference evidence="2" key="1">
    <citation type="journal article" date="2022" name="Mol. Ecol. Resour.">
        <title>The genomes of chicory, endive, great burdock and yacon provide insights into Asteraceae palaeo-polyploidization history and plant inulin production.</title>
        <authorList>
            <person name="Fan W."/>
            <person name="Wang S."/>
            <person name="Wang H."/>
            <person name="Wang A."/>
            <person name="Jiang F."/>
            <person name="Liu H."/>
            <person name="Zhao H."/>
            <person name="Xu D."/>
            <person name="Zhang Y."/>
        </authorList>
    </citation>
    <scope>NUCLEOTIDE SEQUENCE [LARGE SCALE GENOMIC DNA]</scope>
    <source>
        <strain evidence="2">cv. Niubang</strain>
    </source>
</reference>
<reference evidence="1 2" key="2">
    <citation type="journal article" date="2022" name="Mol. Ecol. Resour.">
        <title>The genomes of chicory, endive, great burdock and yacon provide insights into Asteraceae paleo-polyploidization history and plant inulin production.</title>
        <authorList>
            <person name="Fan W."/>
            <person name="Wang S."/>
            <person name="Wang H."/>
            <person name="Wang A."/>
            <person name="Jiang F."/>
            <person name="Liu H."/>
            <person name="Zhao H."/>
            <person name="Xu D."/>
            <person name="Zhang Y."/>
        </authorList>
    </citation>
    <scope>NUCLEOTIDE SEQUENCE [LARGE SCALE GENOMIC DNA]</scope>
    <source>
        <strain evidence="2">cv. Niubang</strain>
    </source>
</reference>
<evidence type="ECO:0000313" key="2">
    <source>
        <dbReference type="Proteomes" id="UP001055879"/>
    </source>
</evidence>
<sequence length="247" mass="28018">MSRYDDEESTIPSEWTEEGENNNDDWAMEEKENDLAGKHLKSSEVQQVDEGTKAINTEDESPKTKENAPITEDEQPTKKRKEGVGIEKSDDVCLEDRMVDHSKLGMGLDNRPELLIGLNQSIKGRNKEHQTGPTEIKKARNVELKEKGPIQIKNKEGMCSPDQKEKIDEQRSQNSESMEMQIQDTGGTRQLLGKIHGWRTVWRCCGLKVFCEGRVHRDMTGSTWDAGENGIEHRRFSFAGAMRGLSE</sequence>
<name>A0ACB9CID4_ARCLA</name>
<dbReference type="Proteomes" id="UP001055879">
    <property type="component" value="Linkage Group LG04"/>
</dbReference>
<gene>
    <name evidence="1" type="ORF">L6452_13518</name>
</gene>
<proteinExistence type="predicted"/>
<protein>
    <submittedName>
        <fullName evidence="1">Uncharacterized protein</fullName>
    </submittedName>
</protein>
<evidence type="ECO:0000313" key="1">
    <source>
        <dbReference type="EMBL" id="KAI3734057.1"/>
    </source>
</evidence>
<dbReference type="EMBL" id="CM042050">
    <property type="protein sequence ID" value="KAI3734057.1"/>
    <property type="molecule type" value="Genomic_DNA"/>
</dbReference>
<keyword evidence="2" id="KW-1185">Reference proteome</keyword>
<organism evidence="1 2">
    <name type="scientific">Arctium lappa</name>
    <name type="common">Greater burdock</name>
    <name type="synonym">Lappa major</name>
    <dbReference type="NCBI Taxonomy" id="4217"/>
    <lineage>
        <taxon>Eukaryota</taxon>
        <taxon>Viridiplantae</taxon>
        <taxon>Streptophyta</taxon>
        <taxon>Embryophyta</taxon>
        <taxon>Tracheophyta</taxon>
        <taxon>Spermatophyta</taxon>
        <taxon>Magnoliopsida</taxon>
        <taxon>eudicotyledons</taxon>
        <taxon>Gunneridae</taxon>
        <taxon>Pentapetalae</taxon>
        <taxon>asterids</taxon>
        <taxon>campanulids</taxon>
        <taxon>Asterales</taxon>
        <taxon>Asteraceae</taxon>
        <taxon>Carduoideae</taxon>
        <taxon>Cardueae</taxon>
        <taxon>Arctiinae</taxon>
        <taxon>Arctium</taxon>
    </lineage>
</organism>
<accession>A0ACB9CID4</accession>
<comment type="caution">
    <text evidence="1">The sequence shown here is derived from an EMBL/GenBank/DDBJ whole genome shotgun (WGS) entry which is preliminary data.</text>
</comment>